<accession>A0A0S2IRE9</accession>
<gene>
    <name evidence="1" type="ORF">LBBP_01961</name>
</gene>
<dbReference type="Proteomes" id="UP000058857">
    <property type="component" value="Chromosome 1"/>
</dbReference>
<evidence type="ECO:0000313" key="1">
    <source>
        <dbReference type="EMBL" id="ALO26236.1"/>
    </source>
</evidence>
<dbReference type="AlphaFoldDB" id="A0A0S2IRE9"/>
<name>A0A0S2IRE9_LEPBO</name>
<reference evidence="1 2" key="1">
    <citation type="journal article" date="2015" name="PLoS Negl. Trop. Dis.">
        <title>Distribution of Plasmids in Distinct Leptospira Pathogenic Species.</title>
        <authorList>
            <person name="Wang Y."/>
            <person name="Zhuang X."/>
            <person name="Zhong Y."/>
            <person name="Zhang C."/>
            <person name="Zhang Y."/>
            <person name="Zeng L."/>
            <person name="Zhu Y."/>
            <person name="He P."/>
            <person name="Dong K."/>
            <person name="Pal U."/>
            <person name="Guo X."/>
            <person name="Qin J."/>
        </authorList>
    </citation>
    <scope>NUCLEOTIDE SEQUENCE [LARGE SCALE GENOMIC DNA]</scope>
    <source>
        <strain evidence="1 2">56604</strain>
    </source>
</reference>
<protein>
    <submittedName>
        <fullName evidence="1">Uncharacterized protein</fullName>
    </submittedName>
</protein>
<evidence type="ECO:0000313" key="2">
    <source>
        <dbReference type="Proteomes" id="UP000058857"/>
    </source>
</evidence>
<proteinExistence type="predicted"/>
<organism evidence="1">
    <name type="scientific">Leptospira borgpetersenii serovar Ballum</name>
    <dbReference type="NCBI Taxonomy" id="280505"/>
    <lineage>
        <taxon>Bacteria</taxon>
        <taxon>Pseudomonadati</taxon>
        <taxon>Spirochaetota</taxon>
        <taxon>Spirochaetia</taxon>
        <taxon>Leptospirales</taxon>
        <taxon>Leptospiraceae</taxon>
        <taxon>Leptospira</taxon>
    </lineage>
</organism>
<sequence>MQIQIACFFKKYSESLNSLQAEMLEEEYITQSPKKRRIKIVTIRRTSREFFPGSQISLHFFCDKSDH</sequence>
<dbReference type="EMBL" id="CP012029">
    <property type="protein sequence ID" value="ALO26236.1"/>
    <property type="molecule type" value="Genomic_DNA"/>
</dbReference>